<organism evidence="2 3">
    <name type="scientific">Propylenella binzhouense</name>
    <dbReference type="NCBI Taxonomy" id="2555902"/>
    <lineage>
        <taxon>Bacteria</taxon>
        <taxon>Pseudomonadati</taxon>
        <taxon>Pseudomonadota</taxon>
        <taxon>Alphaproteobacteria</taxon>
        <taxon>Hyphomicrobiales</taxon>
        <taxon>Propylenellaceae</taxon>
        <taxon>Propylenella</taxon>
    </lineage>
</organism>
<proteinExistence type="predicted"/>
<gene>
    <name evidence="2" type="ORF">E4O86_01830</name>
</gene>
<dbReference type="InterPro" id="IPR010064">
    <property type="entry name" value="HK97-gp10_tail"/>
</dbReference>
<dbReference type="EMBL" id="SPKJ01000003">
    <property type="protein sequence ID" value="MYZ46460.1"/>
    <property type="molecule type" value="Genomic_DNA"/>
</dbReference>
<keyword evidence="3" id="KW-1185">Reference proteome</keyword>
<comment type="caution">
    <text evidence="2">The sequence shown here is derived from an EMBL/GenBank/DDBJ whole genome shotgun (WGS) entry which is preliminary data.</text>
</comment>
<accession>A0A964WS46</accession>
<protein>
    <submittedName>
        <fullName evidence="2">HK97 gp10 family phage protein</fullName>
    </submittedName>
</protein>
<name>A0A964WS46_9HYPH</name>
<dbReference type="AlphaFoldDB" id="A0A964WS46"/>
<dbReference type="NCBIfam" id="TIGR01725">
    <property type="entry name" value="phge_HK97_gp10"/>
    <property type="match status" value="1"/>
</dbReference>
<feature type="region of interest" description="Disordered" evidence="1">
    <location>
        <begin position="76"/>
        <end position="100"/>
    </location>
</feature>
<evidence type="ECO:0000313" key="3">
    <source>
        <dbReference type="Proteomes" id="UP000773614"/>
    </source>
</evidence>
<sequence>MKTGRAPSRSRKGCTTCSRRIAHGDSEVARRKNPGLARLEKRLAAIPEAAKEAVKPALIKSAEELADRMKRLAPVDEGDLRDSIAVTPPGGTTPPYSQPGGSRVAGELEALVTAGNSEVRYAHLVEYGTANAPAQAYFWPSYRLNKKRITGRIKRAVGKAVREHWRND</sequence>
<evidence type="ECO:0000256" key="1">
    <source>
        <dbReference type="SAM" id="MobiDB-lite"/>
    </source>
</evidence>
<dbReference type="Proteomes" id="UP000773614">
    <property type="component" value="Unassembled WGS sequence"/>
</dbReference>
<reference evidence="2" key="1">
    <citation type="submission" date="2019-03" db="EMBL/GenBank/DDBJ databases">
        <title>Afifella sp. nov., isolated from activated sludge.</title>
        <authorList>
            <person name="Li Q."/>
            <person name="Liu Y."/>
        </authorList>
    </citation>
    <scope>NUCLEOTIDE SEQUENCE</scope>
    <source>
        <strain evidence="2">L72</strain>
    </source>
</reference>
<dbReference type="Pfam" id="PF04883">
    <property type="entry name" value="HK97-gp10_like"/>
    <property type="match status" value="1"/>
</dbReference>
<dbReference type="OrthoDB" id="8480914at2"/>
<evidence type="ECO:0000313" key="2">
    <source>
        <dbReference type="EMBL" id="MYZ46460.1"/>
    </source>
</evidence>